<dbReference type="InterPro" id="IPR056924">
    <property type="entry name" value="SH3_Tf2-1"/>
</dbReference>
<dbReference type="InterPro" id="IPR020611">
    <property type="entry name" value="Cu2_ascorb_mOase_CS-1"/>
</dbReference>
<dbReference type="Proteomes" id="UP001341281">
    <property type="component" value="Chromosome 01"/>
</dbReference>
<keyword evidence="10" id="KW-0460">Magnesium</keyword>
<dbReference type="FunFam" id="3.30.70.270:FF:000020">
    <property type="entry name" value="Transposon Tf2-6 polyprotein-like Protein"/>
    <property type="match status" value="1"/>
</dbReference>
<evidence type="ECO:0000256" key="10">
    <source>
        <dbReference type="ARBA" id="ARBA00022842"/>
    </source>
</evidence>
<reference evidence="18 19" key="1">
    <citation type="submission" date="2024-02" db="EMBL/GenBank/DDBJ databases">
        <title>High-quality chromosome-scale genome assembly of Pensacola bahiagrass (Paspalum notatum Flugge var. saurae).</title>
        <authorList>
            <person name="Vega J.M."/>
            <person name="Podio M."/>
            <person name="Orjuela J."/>
            <person name="Siena L.A."/>
            <person name="Pessino S.C."/>
            <person name="Combes M.C."/>
            <person name="Mariac C."/>
            <person name="Albertini E."/>
            <person name="Pupilli F."/>
            <person name="Ortiz J.P.A."/>
            <person name="Leblanc O."/>
        </authorList>
    </citation>
    <scope>NUCLEOTIDE SEQUENCE [LARGE SCALE GENOMIC DNA]</scope>
    <source>
        <strain evidence="18">R1</strain>
        <tissue evidence="18">Leaf</tissue>
    </source>
</reference>
<dbReference type="GO" id="GO:0003677">
    <property type="term" value="F:DNA binding"/>
    <property type="evidence" value="ECO:0007669"/>
    <property type="project" value="UniProtKB-KW"/>
</dbReference>
<evidence type="ECO:0000256" key="2">
    <source>
        <dbReference type="ARBA" id="ARBA00022670"/>
    </source>
</evidence>
<evidence type="ECO:0000256" key="14">
    <source>
        <dbReference type="ARBA" id="ARBA00023125"/>
    </source>
</evidence>
<dbReference type="PROSITE" id="PS50994">
    <property type="entry name" value="INTEGRASE"/>
    <property type="match status" value="1"/>
</dbReference>
<dbReference type="GO" id="GO:0006310">
    <property type="term" value="P:DNA recombination"/>
    <property type="evidence" value="ECO:0007669"/>
    <property type="project" value="UniProtKB-KW"/>
</dbReference>
<keyword evidence="14" id="KW-0238">DNA-binding</keyword>
<dbReference type="GO" id="GO:0004190">
    <property type="term" value="F:aspartic-type endopeptidase activity"/>
    <property type="evidence" value="ECO:0007669"/>
    <property type="project" value="UniProtKB-KW"/>
</dbReference>
<evidence type="ECO:0000313" key="18">
    <source>
        <dbReference type="EMBL" id="WVZ50601.1"/>
    </source>
</evidence>
<dbReference type="Pfam" id="PF24626">
    <property type="entry name" value="SH3_Tf2-1"/>
    <property type="match status" value="1"/>
</dbReference>
<evidence type="ECO:0000256" key="9">
    <source>
        <dbReference type="ARBA" id="ARBA00022801"/>
    </source>
</evidence>
<dbReference type="InterPro" id="IPR041588">
    <property type="entry name" value="Integrase_H2C2"/>
</dbReference>
<evidence type="ECO:0000256" key="12">
    <source>
        <dbReference type="ARBA" id="ARBA00022918"/>
    </source>
</evidence>
<dbReference type="InterPro" id="IPR001584">
    <property type="entry name" value="Integrase_cat-core"/>
</dbReference>
<dbReference type="PROSITE" id="PS50878">
    <property type="entry name" value="RT_POL"/>
    <property type="match status" value="1"/>
</dbReference>
<dbReference type="SUPFAM" id="SSF53098">
    <property type="entry name" value="Ribonuclease H-like"/>
    <property type="match status" value="1"/>
</dbReference>
<evidence type="ECO:0000256" key="11">
    <source>
        <dbReference type="ARBA" id="ARBA00022908"/>
    </source>
</evidence>
<dbReference type="EMBL" id="CP144745">
    <property type="protein sequence ID" value="WVZ50601.1"/>
    <property type="molecule type" value="Genomic_DNA"/>
</dbReference>
<evidence type="ECO:0000256" key="13">
    <source>
        <dbReference type="ARBA" id="ARBA00022932"/>
    </source>
</evidence>
<evidence type="ECO:0000259" key="17">
    <source>
        <dbReference type="PROSITE" id="PS50994"/>
    </source>
</evidence>
<dbReference type="GO" id="GO:0004519">
    <property type="term" value="F:endonuclease activity"/>
    <property type="evidence" value="ECO:0007669"/>
    <property type="project" value="UniProtKB-KW"/>
</dbReference>
<keyword evidence="4" id="KW-0548">Nucleotidyltransferase</keyword>
<evidence type="ECO:0000256" key="7">
    <source>
        <dbReference type="ARBA" id="ARBA00022750"/>
    </source>
</evidence>
<dbReference type="Gene3D" id="3.30.420.10">
    <property type="entry name" value="Ribonuclease H-like superfamily/Ribonuclease H"/>
    <property type="match status" value="1"/>
</dbReference>
<dbReference type="GO" id="GO:0003887">
    <property type="term" value="F:DNA-directed DNA polymerase activity"/>
    <property type="evidence" value="ECO:0007669"/>
    <property type="project" value="UniProtKB-KW"/>
</dbReference>
<dbReference type="GO" id="GO:0046872">
    <property type="term" value="F:metal ion binding"/>
    <property type="evidence" value="ECO:0007669"/>
    <property type="project" value="UniProtKB-KW"/>
</dbReference>
<keyword evidence="6" id="KW-0479">Metal-binding</keyword>
<dbReference type="InterPro" id="IPR000477">
    <property type="entry name" value="RT_dom"/>
</dbReference>
<evidence type="ECO:0000256" key="15">
    <source>
        <dbReference type="ARBA" id="ARBA00023172"/>
    </source>
</evidence>
<evidence type="ECO:0000256" key="5">
    <source>
        <dbReference type="ARBA" id="ARBA00022722"/>
    </source>
</evidence>
<dbReference type="FunFam" id="3.30.420.10:FF:000032">
    <property type="entry name" value="Retrovirus-related Pol polyprotein from transposon 297-like Protein"/>
    <property type="match status" value="1"/>
</dbReference>
<dbReference type="AlphaFoldDB" id="A0AAQ3PPA1"/>
<dbReference type="GO" id="GO:0016715">
    <property type="term" value="F:oxidoreductase activity, acting on paired donors, with incorporation or reduction of molecular oxygen, reduced ascorbate as one donor, and incorporation of one atom of oxygen"/>
    <property type="evidence" value="ECO:0007669"/>
    <property type="project" value="InterPro"/>
</dbReference>
<evidence type="ECO:0000259" key="16">
    <source>
        <dbReference type="PROSITE" id="PS50878"/>
    </source>
</evidence>
<keyword evidence="12" id="KW-0695">RNA-directed DNA polymerase</keyword>
<keyword evidence="2" id="KW-0645">Protease</keyword>
<dbReference type="GO" id="GO:0003964">
    <property type="term" value="F:RNA-directed DNA polymerase activity"/>
    <property type="evidence" value="ECO:0007669"/>
    <property type="project" value="UniProtKB-KW"/>
</dbReference>
<keyword evidence="7" id="KW-0064">Aspartyl protease</keyword>
<dbReference type="CDD" id="cd00303">
    <property type="entry name" value="retropepsin_like"/>
    <property type="match status" value="1"/>
</dbReference>
<evidence type="ECO:0000256" key="8">
    <source>
        <dbReference type="ARBA" id="ARBA00022759"/>
    </source>
</evidence>
<keyword evidence="5" id="KW-0540">Nuclease</keyword>
<dbReference type="FunFam" id="3.10.20.370:FF:000001">
    <property type="entry name" value="Retrovirus-related Pol polyprotein from transposon 17.6-like protein"/>
    <property type="match status" value="1"/>
</dbReference>
<organism evidence="18 19">
    <name type="scientific">Paspalum notatum var. saurae</name>
    <dbReference type="NCBI Taxonomy" id="547442"/>
    <lineage>
        <taxon>Eukaryota</taxon>
        <taxon>Viridiplantae</taxon>
        <taxon>Streptophyta</taxon>
        <taxon>Embryophyta</taxon>
        <taxon>Tracheophyta</taxon>
        <taxon>Spermatophyta</taxon>
        <taxon>Magnoliopsida</taxon>
        <taxon>Liliopsida</taxon>
        <taxon>Poales</taxon>
        <taxon>Poaceae</taxon>
        <taxon>PACMAD clade</taxon>
        <taxon>Panicoideae</taxon>
        <taxon>Andropogonodae</taxon>
        <taxon>Paspaleae</taxon>
        <taxon>Paspalinae</taxon>
        <taxon>Paspalum</taxon>
    </lineage>
</organism>
<keyword evidence="13" id="KW-0239">DNA-directed DNA polymerase</keyword>
<dbReference type="InterPro" id="IPR012337">
    <property type="entry name" value="RNaseH-like_sf"/>
</dbReference>
<dbReference type="Gene3D" id="2.40.70.10">
    <property type="entry name" value="Acid Proteases"/>
    <property type="match status" value="1"/>
</dbReference>
<keyword evidence="15" id="KW-0233">DNA recombination</keyword>
<feature type="domain" description="Integrase catalytic" evidence="17">
    <location>
        <begin position="766"/>
        <end position="926"/>
    </location>
</feature>
<dbReference type="Pfam" id="PF08284">
    <property type="entry name" value="RVP_2"/>
    <property type="match status" value="1"/>
</dbReference>
<protein>
    <recommendedName>
        <fullName evidence="1">RNA-directed DNA polymerase</fullName>
        <ecNumber evidence="1">2.7.7.49</ecNumber>
    </recommendedName>
</protein>
<dbReference type="CDD" id="cd01647">
    <property type="entry name" value="RT_LTR"/>
    <property type="match status" value="1"/>
</dbReference>
<dbReference type="EC" id="2.7.7.49" evidence="1"/>
<keyword evidence="11" id="KW-0229">DNA integration</keyword>
<dbReference type="Gene3D" id="3.30.70.270">
    <property type="match status" value="2"/>
</dbReference>
<evidence type="ECO:0000256" key="3">
    <source>
        <dbReference type="ARBA" id="ARBA00022679"/>
    </source>
</evidence>
<keyword evidence="8" id="KW-0255">Endonuclease</keyword>
<dbReference type="PANTHER" id="PTHR37984">
    <property type="entry name" value="PROTEIN CBG26694"/>
    <property type="match status" value="1"/>
</dbReference>
<dbReference type="GO" id="GO:0006508">
    <property type="term" value="P:proteolysis"/>
    <property type="evidence" value="ECO:0007669"/>
    <property type="project" value="UniProtKB-KW"/>
</dbReference>
<evidence type="ECO:0000256" key="1">
    <source>
        <dbReference type="ARBA" id="ARBA00012493"/>
    </source>
</evidence>
<evidence type="ECO:0000256" key="4">
    <source>
        <dbReference type="ARBA" id="ARBA00022695"/>
    </source>
</evidence>
<dbReference type="SUPFAM" id="SSF56672">
    <property type="entry name" value="DNA/RNA polymerases"/>
    <property type="match status" value="1"/>
</dbReference>
<dbReference type="Pfam" id="PF17921">
    <property type="entry name" value="Integrase_H2C2"/>
    <property type="match status" value="1"/>
</dbReference>
<dbReference type="Pfam" id="PF17917">
    <property type="entry name" value="RT_RNaseH"/>
    <property type="match status" value="1"/>
</dbReference>
<proteinExistence type="predicted"/>
<dbReference type="InterPro" id="IPR021109">
    <property type="entry name" value="Peptidase_aspartic_dom_sf"/>
</dbReference>
<dbReference type="Pfam" id="PF00078">
    <property type="entry name" value="RVT_1"/>
    <property type="match status" value="1"/>
</dbReference>
<dbReference type="Gene3D" id="3.10.10.10">
    <property type="entry name" value="HIV Type 1 Reverse Transcriptase, subunit A, domain 1"/>
    <property type="match status" value="1"/>
</dbReference>
<keyword evidence="19" id="KW-1185">Reference proteome</keyword>
<feature type="domain" description="Reverse transcriptase" evidence="16">
    <location>
        <begin position="226"/>
        <end position="404"/>
    </location>
</feature>
<dbReference type="GO" id="GO:0015074">
    <property type="term" value="P:DNA integration"/>
    <property type="evidence" value="ECO:0007669"/>
    <property type="project" value="UniProtKB-KW"/>
</dbReference>
<dbReference type="InterPro" id="IPR043128">
    <property type="entry name" value="Rev_trsase/Diguanyl_cyclase"/>
</dbReference>
<accession>A0AAQ3PPA1</accession>
<evidence type="ECO:0000256" key="6">
    <source>
        <dbReference type="ARBA" id="ARBA00022723"/>
    </source>
</evidence>
<dbReference type="CDD" id="cd09274">
    <property type="entry name" value="RNase_HI_RT_Ty3"/>
    <property type="match status" value="1"/>
</dbReference>
<dbReference type="PANTHER" id="PTHR37984:SF5">
    <property type="entry name" value="PROTEIN NYNRIN-LIKE"/>
    <property type="match status" value="1"/>
</dbReference>
<sequence>MYPYLRVITGHRHDYLHHMLHFGCRHPLRFHHDEIGAGHMPPNPVEFTLCLLPLLWVVRISPGGLITSSVVCPGCTISIDGDDFVANLMVIPLPVFDVVLGMDWLHRYRAVISCFWKTISLEAPSGQALTFQASAPSYSLFVMASLFPGHRSVKSGFLWTLAEKPTKPLSIEEIPVVRNYPNECHLSEKWSSVLILYTELGFVSIAPYRPSRPFQEELRKQLDDLLSKKLIRRSVSPWRAPVLFTKKKDGGWRMCVDYRGLNAVTIKNKYPLPRIDELFDRLKGATVFSKIDLQSGYNQIPVREEDIEKTAFATMYGHYEFRVMSFGLTNAPPYFMETMNNMLHKFDRFVVVFIDDILIFSKTEKEHEQHLMMVLQTLRDNKFYAKLKKCEFWLFEVSFLGHVINEKGISVDPSKVSAVVEWEKPSNVKEVRSFLGMAGYYRRFVKDFSIIAKPLSMLTHKNVKFEWTDKCGIVLKEKLVSAPVLALPEPGKHFTVYSDASRVGLGCVLMQEGKVIAYASRQLRKHEENYPTHDLELVAVVFALKLWRHYLYGEPCDIFTDHKSLKYIFTQKDLNLRQRRWLELIKDYDLTIQYTPGKANVVADALSRKAMPPTLNYLITEFTLMDISYCHVGVSDADTQVILESAIPKRVLEAQQHDRLLQGVKRHINEGRVGNFTLDDSGAIRFRGRLCVPQKAQVKEDILREAHRSRYTVHPGENKMYQDLKKNYWWKRMKIDVAKYVVSCGVCQRVKIEHKRSAGKLQSLDVPLWPWDDIAMDFVVGLPRTPKGKDAIWVVVDRLSKVAHFIPYRSTNSASDLAPIYVREIVRLHGVPKTIISDRDSKFNSKFWQSLQSALGTDVVLSTAFHPQTDGQSERTIQTLEDMLRSCVLSWHGSWEDHLPLVEFAYNNSYHASIKCAPFEALYGRKCRSPLCWDAVGEKSVLGPDWVQKTSERVAEIRQHMLTAQSRQKSYADIRRRDLEFQVGDHVLVKVSPIKGIVRFGTKGKLSPRYVGPFTIVARVGKLAYRLELPESIKGVHNVFHVSMLRKYLRDPEHHITLEPVTIEQDLTFEAHPVRILEESDRVLRHRTLKYVKVLWTNQTEREATWELESQMREKYPELFASGEPFHFDLIC</sequence>
<evidence type="ECO:0000313" key="19">
    <source>
        <dbReference type="Proteomes" id="UP001341281"/>
    </source>
</evidence>
<dbReference type="Gene3D" id="1.10.340.70">
    <property type="match status" value="1"/>
</dbReference>
<keyword evidence="3" id="KW-0808">Transferase</keyword>
<dbReference type="PROSITE" id="PS00084">
    <property type="entry name" value="CU2_MONOOXYGENASE_1"/>
    <property type="match status" value="1"/>
</dbReference>
<dbReference type="InterPro" id="IPR036397">
    <property type="entry name" value="RNaseH_sf"/>
</dbReference>
<dbReference type="InterPro" id="IPR041373">
    <property type="entry name" value="RT_RNaseH"/>
</dbReference>
<gene>
    <name evidence="18" type="ORF">U9M48_001841</name>
</gene>
<dbReference type="InterPro" id="IPR043502">
    <property type="entry name" value="DNA/RNA_pol_sf"/>
</dbReference>
<keyword evidence="9" id="KW-0378">Hydrolase</keyword>
<name>A0AAQ3PPA1_PASNO</name>
<dbReference type="InterPro" id="IPR050951">
    <property type="entry name" value="Retrovirus_Pol_polyprotein"/>
</dbReference>